<evidence type="ECO:0000259" key="3">
    <source>
        <dbReference type="Pfam" id="PF13349"/>
    </source>
</evidence>
<evidence type="ECO:0000256" key="1">
    <source>
        <dbReference type="SAM" id="MobiDB-lite"/>
    </source>
</evidence>
<dbReference type="PANTHER" id="PTHR34094">
    <property type="match status" value="1"/>
</dbReference>
<evidence type="ECO:0000313" key="5">
    <source>
        <dbReference type="Proteomes" id="UP001139493"/>
    </source>
</evidence>
<comment type="caution">
    <text evidence="4">The sequence shown here is derived from an EMBL/GenBank/DDBJ whole genome shotgun (WGS) entry which is preliminary data.</text>
</comment>
<reference evidence="4" key="1">
    <citation type="submission" date="2022-06" db="EMBL/GenBank/DDBJ databases">
        <title>Genomic Encyclopedia of Archaeal and Bacterial Type Strains, Phase II (KMG-II): from individual species to whole genera.</title>
        <authorList>
            <person name="Goeker M."/>
        </authorList>
    </citation>
    <scope>NUCLEOTIDE SEQUENCE</scope>
    <source>
        <strain evidence="4">DSM 26652</strain>
    </source>
</reference>
<dbReference type="AlphaFoldDB" id="A0A9X2G3U9"/>
<gene>
    <name evidence="4" type="ORF">APR03_003705</name>
</gene>
<name>A0A9X2G3U9_9MICO</name>
<feature type="transmembrane region" description="Helical" evidence="2">
    <location>
        <begin position="30"/>
        <end position="51"/>
    </location>
</feature>
<keyword evidence="2" id="KW-0812">Transmembrane</keyword>
<organism evidence="4 5">
    <name type="scientific">Promicromonospora thailandica</name>
    <dbReference type="NCBI Taxonomy" id="765201"/>
    <lineage>
        <taxon>Bacteria</taxon>
        <taxon>Bacillati</taxon>
        <taxon>Actinomycetota</taxon>
        <taxon>Actinomycetes</taxon>
        <taxon>Micrococcales</taxon>
        <taxon>Promicromonosporaceae</taxon>
        <taxon>Promicromonospora</taxon>
    </lineage>
</organism>
<dbReference type="PANTHER" id="PTHR34094:SF1">
    <property type="entry name" value="PROTEIN FAM185A"/>
    <property type="match status" value="1"/>
</dbReference>
<feature type="region of interest" description="Disordered" evidence="1">
    <location>
        <begin position="1"/>
        <end position="22"/>
    </location>
</feature>
<evidence type="ECO:0000313" key="4">
    <source>
        <dbReference type="EMBL" id="MCP2266339.1"/>
    </source>
</evidence>
<dbReference type="RefSeq" id="WP_253838049.1">
    <property type="nucleotide sequence ID" value="NZ_JAMTCS010000012.1"/>
</dbReference>
<evidence type="ECO:0000256" key="2">
    <source>
        <dbReference type="SAM" id="Phobius"/>
    </source>
</evidence>
<feature type="region of interest" description="Disordered" evidence="1">
    <location>
        <begin position="234"/>
        <end position="262"/>
    </location>
</feature>
<dbReference type="InterPro" id="IPR025164">
    <property type="entry name" value="Toastrack_DUF4097"/>
</dbReference>
<dbReference type="Pfam" id="PF13349">
    <property type="entry name" value="DUF4097"/>
    <property type="match status" value="1"/>
</dbReference>
<keyword evidence="2" id="KW-1133">Transmembrane helix</keyword>
<protein>
    <submittedName>
        <fullName evidence="4">Adhesin</fullName>
    </submittedName>
</protein>
<dbReference type="Proteomes" id="UP001139493">
    <property type="component" value="Unassembled WGS sequence"/>
</dbReference>
<feature type="compositionally biased region" description="Low complexity" evidence="1">
    <location>
        <begin position="234"/>
        <end position="243"/>
    </location>
</feature>
<feature type="compositionally biased region" description="Pro residues" evidence="1">
    <location>
        <begin position="1"/>
        <end position="10"/>
    </location>
</feature>
<accession>A0A9X2G3U9</accession>
<dbReference type="EMBL" id="JAMTCS010000012">
    <property type="protein sequence ID" value="MCP2266339.1"/>
    <property type="molecule type" value="Genomic_DNA"/>
</dbReference>
<sequence length="306" mass="31134">MTQPIVPEPATPAVQDAGYGSPRRGATARVLTTLGVLLGVVAVGFGALFLVDLAMSETTTSHHTYDAVGTVELVTDGDVTVTAAEGDVEVDAVAHSGLREPRYSAEESGDRLEVTHRCGWSVFLPRCSGDLDVTLPAGTEVVVRTENGDVVAGGLAGEVTLHTSNGEVEATDVAGSLFARSSNGDVTVTGAGSDVEVSSSNGDLTVRDVDGTVTGGTSNGRVTVEEVTGDASVRSSNGSVEVSGVGGDVDAQTSNGDVTVTGDDEPVALTIETSNGRETIDGPTDPDADRTVRIRSSNGDVTYLVP</sequence>
<keyword evidence="2" id="KW-0472">Membrane</keyword>
<proteinExistence type="predicted"/>
<keyword evidence="5" id="KW-1185">Reference proteome</keyword>
<feature type="domain" description="DUF4097" evidence="3">
    <location>
        <begin position="76"/>
        <end position="302"/>
    </location>
</feature>